<evidence type="ECO:0000256" key="5">
    <source>
        <dbReference type="ARBA" id="ARBA00022989"/>
    </source>
</evidence>
<keyword evidence="6 7" id="KW-0472">Membrane</keyword>
<dbReference type="Proteomes" id="UP000657421">
    <property type="component" value="Unassembled WGS sequence"/>
</dbReference>
<reference evidence="9 10" key="1">
    <citation type="submission" date="2020-08" db="EMBL/GenBank/DDBJ databases">
        <title>Genome public.</title>
        <authorList>
            <person name="Liu C."/>
            <person name="Sun Q."/>
        </authorList>
    </citation>
    <scope>NUCLEOTIDE SEQUENCE [LARGE SCALE GENOMIC DNA]</scope>
    <source>
        <strain evidence="9 10">NSJ-46</strain>
    </source>
</reference>
<feature type="domain" description="ABC transmembrane type-1" evidence="8">
    <location>
        <begin position="93"/>
        <end position="294"/>
    </location>
</feature>
<evidence type="ECO:0000259" key="8">
    <source>
        <dbReference type="PROSITE" id="PS50928"/>
    </source>
</evidence>
<comment type="similarity">
    <text evidence="7">Belongs to the binding-protein-dependent transport system permease family.</text>
</comment>
<accession>A0ABR7NCR5</accession>
<evidence type="ECO:0000313" key="10">
    <source>
        <dbReference type="Proteomes" id="UP000657421"/>
    </source>
</evidence>
<evidence type="ECO:0000256" key="1">
    <source>
        <dbReference type="ARBA" id="ARBA00004651"/>
    </source>
</evidence>
<feature type="transmembrane region" description="Helical" evidence="7">
    <location>
        <begin position="225"/>
        <end position="251"/>
    </location>
</feature>
<keyword evidence="3" id="KW-1003">Cell membrane</keyword>
<dbReference type="PANTHER" id="PTHR30465">
    <property type="entry name" value="INNER MEMBRANE ABC TRANSPORTER"/>
    <property type="match status" value="1"/>
</dbReference>
<gene>
    <name evidence="9" type="ORF">H8716_10510</name>
</gene>
<dbReference type="EMBL" id="JACRSZ010000010">
    <property type="protein sequence ID" value="MBC8573508.1"/>
    <property type="molecule type" value="Genomic_DNA"/>
</dbReference>
<name>A0ABR7NCR5_9FIRM</name>
<dbReference type="Pfam" id="PF00528">
    <property type="entry name" value="BPD_transp_1"/>
    <property type="match status" value="1"/>
</dbReference>
<sequence>MAKYITKRLLMGLVSLFALITVTFFLTRLMPGNPFDISNVNQAVQDRIMSYYGLDQPVHVQFGMYLKNLSHGDLGISYKKVGTTVNQLIMQEAPYTIQIGMLAFIIALILGTIIGIAMAVTRKEGVRGSLMFLTVLGISIPNYVLALLLMLVCGVTLKWFPVVGLGSWKHYILPVTAMTVYPLAQISKLVKSSYSEAMHQDYVIMARAKGISKVRISFVHILKNAMIPVITISGPMVAFLLTGSFVVENIFTIPGIGREFVNSVSNRDYTVIMGLTIFLGIILVLCNLISDIICALVDPRIKLEK</sequence>
<evidence type="ECO:0000256" key="2">
    <source>
        <dbReference type="ARBA" id="ARBA00022448"/>
    </source>
</evidence>
<dbReference type="InterPro" id="IPR035906">
    <property type="entry name" value="MetI-like_sf"/>
</dbReference>
<dbReference type="Gene3D" id="1.10.3720.10">
    <property type="entry name" value="MetI-like"/>
    <property type="match status" value="1"/>
</dbReference>
<evidence type="ECO:0000256" key="6">
    <source>
        <dbReference type="ARBA" id="ARBA00023136"/>
    </source>
</evidence>
<protein>
    <submittedName>
        <fullName evidence="9">ABC transporter permease</fullName>
    </submittedName>
</protein>
<dbReference type="PANTHER" id="PTHR30465:SF74">
    <property type="entry name" value="OLIGOPEPTIDE TRANSPORT SYSTEM PERMEASE PROTEIN OPPB"/>
    <property type="match status" value="1"/>
</dbReference>
<dbReference type="Pfam" id="PF19300">
    <property type="entry name" value="BPD_transp_1_N"/>
    <property type="match status" value="1"/>
</dbReference>
<keyword evidence="5 7" id="KW-1133">Transmembrane helix</keyword>
<feature type="transmembrane region" description="Helical" evidence="7">
    <location>
        <begin position="171"/>
        <end position="190"/>
    </location>
</feature>
<dbReference type="InterPro" id="IPR045621">
    <property type="entry name" value="BPD_transp_1_N"/>
</dbReference>
<feature type="transmembrane region" description="Helical" evidence="7">
    <location>
        <begin position="9"/>
        <end position="30"/>
    </location>
</feature>
<dbReference type="RefSeq" id="WP_249308787.1">
    <property type="nucleotide sequence ID" value="NZ_JACRSZ010000010.1"/>
</dbReference>
<keyword evidence="2 7" id="KW-0813">Transport</keyword>
<comment type="caution">
    <text evidence="9">The sequence shown here is derived from an EMBL/GenBank/DDBJ whole genome shotgun (WGS) entry which is preliminary data.</text>
</comment>
<keyword evidence="4 7" id="KW-0812">Transmembrane</keyword>
<evidence type="ECO:0000313" key="9">
    <source>
        <dbReference type="EMBL" id="MBC8573508.1"/>
    </source>
</evidence>
<dbReference type="SUPFAM" id="SSF161098">
    <property type="entry name" value="MetI-like"/>
    <property type="match status" value="1"/>
</dbReference>
<keyword evidence="10" id="KW-1185">Reference proteome</keyword>
<evidence type="ECO:0000256" key="7">
    <source>
        <dbReference type="RuleBase" id="RU363032"/>
    </source>
</evidence>
<evidence type="ECO:0000256" key="3">
    <source>
        <dbReference type="ARBA" id="ARBA00022475"/>
    </source>
</evidence>
<feature type="transmembrane region" description="Helical" evidence="7">
    <location>
        <begin position="271"/>
        <end position="297"/>
    </location>
</feature>
<proteinExistence type="inferred from homology"/>
<organism evidence="9 10">
    <name type="scientific">Jingyaoa shaoxingensis</name>
    <dbReference type="NCBI Taxonomy" id="2763671"/>
    <lineage>
        <taxon>Bacteria</taxon>
        <taxon>Bacillati</taxon>
        <taxon>Bacillota</taxon>
        <taxon>Clostridia</taxon>
        <taxon>Lachnospirales</taxon>
        <taxon>Lachnospiraceae</taxon>
        <taxon>Jingyaoa</taxon>
    </lineage>
</organism>
<dbReference type="PROSITE" id="PS50928">
    <property type="entry name" value="ABC_TM1"/>
    <property type="match status" value="1"/>
</dbReference>
<evidence type="ECO:0000256" key="4">
    <source>
        <dbReference type="ARBA" id="ARBA00022692"/>
    </source>
</evidence>
<comment type="subcellular location">
    <subcellularLocation>
        <location evidence="1 7">Cell membrane</location>
        <topology evidence="1 7">Multi-pass membrane protein</topology>
    </subcellularLocation>
</comment>
<feature type="transmembrane region" description="Helical" evidence="7">
    <location>
        <begin position="132"/>
        <end position="159"/>
    </location>
</feature>
<dbReference type="InterPro" id="IPR000515">
    <property type="entry name" value="MetI-like"/>
</dbReference>
<dbReference type="CDD" id="cd06261">
    <property type="entry name" value="TM_PBP2"/>
    <property type="match status" value="1"/>
</dbReference>
<feature type="transmembrane region" description="Helical" evidence="7">
    <location>
        <begin position="95"/>
        <end position="120"/>
    </location>
</feature>